<evidence type="ECO:0000256" key="1">
    <source>
        <dbReference type="ARBA" id="ARBA00004651"/>
    </source>
</evidence>
<proteinExistence type="predicted"/>
<comment type="subcellular location">
    <subcellularLocation>
        <location evidence="1">Cell membrane</location>
        <topology evidence="1">Multi-pass membrane protein</topology>
    </subcellularLocation>
</comment>
<keyword evidence="10" id="KW-1185">Reference proteome</keyword>
<feature type="region of interest" description="Disordered" evidence="6">
    <location>
        <begin position="325"/>
        <end position="413"/>
    </location>
</feature>
<evidence type="ECO:0000313" key="10">
    <source>
        <dbReference type="Proteomes" id="UP001497392"/>
    </source>
</evidence>
<keyword evidence="3 7" id="KW-0812">Transmembrane</keyword>
<feature type="domain" description="VTT" evidence="8">
    <location>
        <begin position="142"/>
        <end position="261"/>
    </location>
</feature>
<evidence type="ECO:0000256" key="7">
    <source>
        <dbReference type="SAM" id="Phobius"/>
    </source>
</evidence>
<reference evidence="9 10" key="1">
    <citation type="submission" date="2024-06" db="EMBL/GenBank/DDBJ databases">
        <authorList>
            <person name="Kraege A."/>
            <person name="Thomma B."/>
        </authorList>
    </citation>
    <scope>NUCLEOTIDE SEQUENCE [LARGE SCALE GENOMIC DNA]</scope>
</reference>
<evidence type="ECO:0000256" key="2">
    <source>
        <dbReference type="ARBA" id="ARBA00022475"/>
    </source>
</evidence>
<dbReference type="PANTHER" id="PTHR12677">
    <property type="entry name" value="GOLGI APPARATUS MEMBRANE PROTEIN TVP38-RELATED"/>
    <property type="match status" value="1"/>
</dbReference>
<organism evidence="9 10">
    <name type="scientific">Coccomyxa viridis</name>
    <dbReference type="NCBI Taxonomy" id="1274662"/>
    <lineage>
        <taxon>Eukaryota</taxon>
        <taxon>Viridiplantae</taxon>
        <taxon>Chlorophyta</taxon>
        <taxon>core chlorophytes</taxon>
        <taxon>Trebouxiophyceae</taxon>
        <taxon>Trebouxiophyceae incertae sedis</taxon>
        <taxon>Coccomyxaceae</taxon>
        <taxon>Coccomyxa</taxon>
    </lineage>
</organism>
<keyword evidence="4 7" id="KW-1133">Transmembrane helix</keyword>
<name>A0ABP1FUG3_9CHLO</name>
<evidence type="ECO:0000256" key="5">
    <source>
        <dbReference type="ARBA" id="ARBA00023136"/>
    </source>
</evidence>
<evidence type="ECO:0000256" key="4">
    <source>
        <dbReference type="ARBA" id="ARBA00022989"/>
    </source>
</evidence>
<feature type="transmembrane region" description="Helical" evidence="7">
    <location>
        <begin position="124"/>
        <end position="155"/>
    </location>
</feature>
<dbReference type="InterPro" id="IPR015414">
    <property type="entry name" value="TMEM64"/>
</dbReference>
<feature type="transmembrane region" description="Helical" evidence="7">
    <location>
        <begin position="282"/>
        <end position="303"/>
    </location>
</feature>
<dbReference type="Pfam" id="PF09335">
    <property type="entry name" value="VTT_dom"/>
    <property type="match status" value="1"/>
</dbReference>
<feature type="region of interest" description="Disordered" evidence="6">
    <location>
        <begin position="1"/>
        <end position="71"/>
    </location>
</feature>
<dbReference type="Proteomes" id="UP001497392">
    <property type="component" value="Unassembled WGS sequence"/>
</dbReference>
<evidence type="ECO:0000256" key="3">
    <source>
        <dbReference type="ARBA" id="ARBA00022692"/>
    </source>
</evidence>
<sequence length="413" mass="45451">MVEANAPHDETSQDDMTLPMLNTETERSSSDAGVPSASRKPQRCSPPDVIGAAASDDLPSQPPGDQDEQASKESFRGQMLGFCIHHWEKAIILAFLITLIILVCVKGLSIFGKLLEWFQNQNNWAGWAIFLAMYTANVSLLLPGIVLILGAGFIFGFWKGLLAVWIGGGIGQSMAFLLARYLIGDFVSSLLRGKSRKWDVVDRAMEDEGWKLLLLCRLSPLIPYNLLNITMASTKIHLWPFAIVSFFGIIPECAFFVYTGSLTENVSAIVSGKASPHGKLEYILGGISAFCLILTTIWATVIIRRALKKADEAMKDDEALQSMTDGMSDSAEKMQPQVVAEGTETPDRHRRSLSQPLPRPYSPPIDHLGSSGQPWHELQEQPSPRSDTSDPWDDKPQQRPSDAARKSHDKAGS</sequence>
<dbReference type="InterPro" id="IPR032816">
    <property type="entry name" value="VTT_dom"/>
</dbReference>
<keyword evidence="2" id="KW-1003">Cell membrane</keyword>
<dbReference type="EMBL" id="CAXHTA020000007">
    <property type="protein sequence ID" value="CAL5222559.1"/>
    <property type="molecule type" value="Genomic_DNA"/>
</dbReference>
<feature type="transmembrane region" description="Helical" evidence="7">
    <location>
        <begin position="162"/>
        <end position="183"/>
    </location>
</feature>
<comment type="caution">
    <text evidence="9">The sequence shown here is derived from an EMBL/GenBank/DDBJ whole genome shotgun (WGS) entry which is preliminary data.</text>
</comment>
<feature type="transmembrane region" description="Helical" evidence="7">
    <location>
        <begin position="239"/>
        <end position="262"/>
    </location>
</feature>
<evidence type="ECO:0000259" key="8">
    <source>
        <dbReference type="Pfam" id="PF09335"/>
    </source>
</evidence>
<keyword evidence="5 7" id="KW-0472">Membrane</keyword>
<evidence type="ECO:0000256" key="6">
    <source>
        <dbReference type="SAM" id="MobiDB-lite"/>
    </source>
</evidence>
<dbReference type="PANTHER" id="PTHR12677:SF59">
    <property type="entry name" value="GOLGI APPARATUS MEMBRANE PROTEIN TVP38-RELATED"/>
    <property type="match status" value="1"/>
</dbReference>
<feature type="compositionally biased region" description="Basic and acidic residues" evidence="6">
    <location>
        <begin position="392"/>
        <end position="413"/>
    </location>
</feature>
<feature type="transmembrane region" description="Helical" evidence="7">
    <location>
        <begin position="90"/>
        <end position="112"/>
    </location>
</feature>
<protein>
    <submittedName>
        <fullName evidence="9">G4941 protein</fullName>
    </submittedName>
</protein>
<gene>
    <name evidence="9" type="primary">g4941</name>
    <name evidence="9" type="ORF">VP750_LOCUS4218</name>
</gene>
<feature type="compositionally biased region" description="Basic and acidic residues" evidence="6">
    <location>
        <begin position="1"/>
        <end position="11"/>
    </location>
</feature>
<accession>A0ABP1FUG3</accession>
<evidence type="ECO:0000313" key="9">
    <source>
        <dbReference type="EMBL" id="CAL5222559.1"/>
    </source>
</evidence>